<feature type="domain" description="BFD-like [2Fe-2S]-binding" evidence="1">
    <location>
        <begin position="5"/>
        <end position="55"/>
    </location>
</feature>
<dbReference type="InterPro" id="IPR041854">
    <property type="entry name" value="BFD-like_2Fe2S-bd_dom_sf"/>
</dbReference>
<accession>A0ABU3P189</accession>
<evidence type="ECO:0000313" key="3">
    <source>
        <dbReference type="Proteomes" id="UP001254848"/>
    </source>
</evidence>
<dbReference type="Gene3D" id="1.10.10.1100">
    <property type="entry name" value="BFD-like [2Fe-2S]-binding domain"/>
    <property type="match status" value="1"/>
</dbReference>
<keyword evidence="3" id="KW-1185">Reference proteome</keyword>
<dbReference type="Proteomes" id="UP001254848">
    <property type="component" value="Unassembled WGS sequence"/>
</dbReference>
<evidence type="ECO:0000259" key="1">
    <source>
        <dbReference type="Pfam" id="PF04324"/>
    </source>
</evidence>
<dbReference type="InterPro" id="IPR052745">
    <property type="entry name" value="G3P_Oxidase/Oxidoreductase"/>
</dbReference>
<sequence length="99" mass="10551">MSKHICRCEEVTEDEIRQAIAEGATTVNGVKRRTGAGMGLCQGRTCRRLIAGLIAAETGQNPGEIEPSSVRPPVRSVTVEALLNTDGGPAVCKCREEDK</sequence>
<gene>
    <name evidence="2" type="ORF">Q4T40_14490</name>
</gene>
<dbReference type="CDD" id="cd19946">
    <property type="entry name" value="GlpA-like_Fer2_BFD-like"/>
    <property type="match status" value="1"/>
</dbReference>
<evidence type="ECO:0000313" key="2">
    <source>
        <dbReference type="EMBL" id="MDT8902455.1"/>
    </source>
</evidence>
<dbReference type="RefSeq" id="WP_413780935.1">
    <property type="nucleotide sequence ID" value="NZ_JAUOZS010000001.1"/>
</dbReference>
<protein>
    <submittedName>
        <fullName evidence="2">(2Fe-2S)-binding protein</fullName>
    </submittedName>
</protein>
<dbReference type="EMBL" id="JAUOZS010000001">
    <property type="protein sequence ID" value="MDT8902455.1"/>
    <property type="molecule type" value="Genomic_DNA"/>
</dbReference>
<name>A0ABU3P189_9FIRM</name>
<reference evidence="2 3" key="1">
    <citation type="submission" date="2023-07" db="EMBL/GenBank/DDBJ databases">
        <title>The novel representative of Negativicutes class, Anaeroselena agilis gen. nov. sp. nov.</title>
        <authorList>
            <person name="Prokofeva M.I."/>
            <person name="Elcheninov A.G."/>
            <person name="Klyukina A."/>
            <person name="Kublanov I.V."/>
            <person name="Frolov E.N."/>
            <person name="Podosokorskaya O.A."/>
        </authorList>
    </citation>
    <scope>NUCLEOTIDE SEQUENCE [LARGE SCALE GENOMIC DNA]</scope>
    <source>
        <strain evidence="2 3">4137-cl</strain>
    </source>
</reference>
<organism evidence="2 3">
    <name type="scientific">Anaeroselena agilis</name>
    <dbReference type="NCBI Taxonomy" id="3063788"/>
    <lineage>
        <taxon>Bacteria</taxon>
        <taxon>Bacillati</taxon>
        <taxon>Bacillota</taxon>
        <taxon>Negativicutes</taxon>
        <taxon>Acetonemataceae</taxon>
        <taxon>Anaeroselena</taxon>
    </lineage>
</organism>
<dbReference type="PANTHER" id="PTHR42720:SF1">
    <property type="entry name" value="GLYCEROL 3-PHOSPHATE OXIDASE"/>
    <property type="match status" value="1"/>
</dbReference>
<dbReference type="Pfam" id="PF04324">
    <property type="entry name" value="Fer2_BFD"/>
    <property type="match status" value="1"/>
</dbReference>
<comment type="caution">
    <text evidence="2">The sequence shown here is derived from an EMBL/GenBank/DDBJ whole genome shotgun (WGS) entry which is preliminary data.</text>
</comment>
<dbReference type="PANTHER" id="PTHR42720">
    <property type="entry name" value="GLYCEROL-3-PHOSPHATE DEHYDROGENASE"/>
    <property type="match status" value="1"/>
</dbReference>
<dbReference type="InterPro" id="IPR007419">
    <property type="entry name" value="BFD-like_2Fe2S-bd_dom"/>
</dbReference>
<proteinExistence type="predicted"/>